<evidence type="ECO:0000313" key="1">
    <source>
        <dbReference type="EMBL" id="CAG9560933.1"/>
    </source>
</evidence>
<name>A0A8J2VWT8_9NEOP</name>
<gene>
    <name evidence="1" type="ORF">DCHRY22_LOCUS2521</name>
</gene>
<dbReference type="AlphaFoldDB" id="A0A8J2VWT8"/>
<organism evidence="1 2">
    <name type="scientific">Danaus chrysippus</name>
    <name type="common">African queen</name>
    <dbReference type="NCBI Taxonomy" id="151541"/>
    <lineage>
        <taxon>Eukaryota</taxon>
        <taxon>Metazoa</taxon>
        <taxon>Ecdysozoa</taxon>
        <taxon>Arthropoda</taxon>
        <taxon>Hexapoda</taxon>
        <taxon>Insecta</taxon>
        <taxon>Pterygota</taxon>
        <taxon>Neoptera</taxon>
        <taxon>Endopterygota</taxon>
        <taxon>Lepidoptera</taxon>
        <taxon>Glossata</taxon>
        <taxon>Ditrysia</taxon>
        <taxon>Papilionoidea</taxon>
        <taxon>Nymphalidae</taxon>
        <taxon>Danainae</taxon>
        <taxon>Danaini</taxon>
        <taxon>Danaina</taxon>
        <taxon>Danaus</taxon>
        <taxon>Anosia</taxon>
    </lineage>
</organism>
<proteinExistence type="predicted"/>
<dbReference type="EMBL" id="CAKASE010000046">
    <property type="protein sequence ID" value="CAG9560933.1"/>
    <property type="molecule type" value="Genomic_DNA"/>
</dbReference>
<keyword evidence="2" id="KW-1185">Reference proteome</keyword>
<accession>A0A8J2VWT8</accession>
<sequence length="114" mass="13039">MSAAGDGIVREVLQMGPPYTVRGSLCDVVRCDLLSRRPHAPPATLRGQVHWHLRAIIKKYRDALAAHAILYRLFDIDDGFKKKYTSESCTRRGLMDSAETCEEMTRRLLRFFLT</sequence>
<evidence type="ECO:0000313" key="2">
    <source>
        <dbReference type="Proteomes" id="UP000789524"/>
    </source>
</evidence>
<protein>
    <submittedName>
        <fullName evidence="1">(African queen) hypothetical protein</fullName>
    </submittedName>
</protein>
<reference evidence="1" key="1">
    <citation type="submission" date="2021-09" db="EMBL/GenBank/DDBJ databases">
        <authorList>
            <person name="Martin H S."/>
        </authorList>
    </citation>
    <scope>NUCLEOTIDE SEQUENCE</scope>
</reference>
<comment type="caution">
    <text evidence="1">The sequence shown here is derived from an EMBL/GenBank/DDBJ whole genome shotgun (WGS) entry which is preliminary data.</text>
</comment>
<dbReference type="Proteomes" id="UP000789524">
    <property type="component" value="Unassembled WGS sequence"/>
</dbReference>